<evidence type="ECO:0000313" key="3">
    <source>
        <dbReference type="Proteomes" id="UP001499854"/>
    </source>
</evidence>
<sequence length="209" mass="23304">MSTEYWNESGPSKTFGNPLELSWLEPLGSEAAVLDYGCGYGRLVGELRAAGFADVEGVDISAALIERARREHPGARFTVLAEPPRLDRDDASVDAVLLFAVLTCIPDDEAQRGVLDEIRRVLKPGGLLYLSDYCLQDDERNVARYREHETRFGVHGVFETSDGAVCRHHEREWLRGLLSGFEVLRERDVPVTTMNGNPAVATQFLARRD</sequence>
<dbReference type="RefSeq" id="WP_344655640.1">
    <property type="nucleotide sequence ID" value="NZ_BAAAQM010000003.1"/>
</dbReference>
<reference evidence="2 3" key="1">
    <citation type="journal article" date="2019" name="Int. J. Syst. Evol. Microbiol.">
        <title>The Global Catalogue of Microorganisms (GCM) 10K type strain sequencing project: providing services to taxonomists for standard genome sequencing and annotation.</title>
        <authorList>
            <consortium name="The Broad Institute Genomics Platform"/>
            <consortium name="The Broad Institute Genome Sequencing Center for Infectious Disease"/>
            <person name="Wu L."/>
            <person name="Ma J."/>
        </authorList>
    </citation>
    <scope>NUCLEOTIDE SEQUENCE [LARGE SCALE GENOMIC DNA]</scope>
    <source>
        <strain evidence="2 3">JCM 16013</strain>
    </source>
</reference>
<proteinExistence type="predicted"/>
<organism evidence="2 3">
    <name type="scientific">Catenulispora subtropica</name>
    <dbReference type="NCBI Taxonomy" id="450798"/>
    <lineage>
        <taxon>Bacteria</taxon>
        <taxon>Bacillati</taxon>
        <taxon>Actinomycetota</taxon>
        <taxon>Actinomycetes</taxon>
        <taxon>Catenulisporales</taxon>
        <taxon>Catenulisporaceae</taxon>
        <taxon>Catenulispora</taxon>
    </lineage>
</organism>
<keyword evidence="3" id="KW-1185">Reference proteome</keyword>
<feature type="domain" description="Methyltransferase type 11" evidence="1">
    <location>
        <begin position="34"/>
        <end position="130"/>
    </location>
</feature>
<dbReference type="PANTHER" id="PTHR43464">
    <property type="entry name" value="METHYLTRANSFERASE"/>
    <property type="match status" value="1"/>
</dbReference>
<dbReference type="InterPro" id="IPR013216">
    <property type="entry name" value="Methyltransf_11"/>
</dbReference>
<evidence type="ECO:0000313" key="2">
    <source>
        <dbReference type="EMBL" id="GAA1955666.1"/>
    </source>
</evidence>
<dbReference type="EMBL" id="BAAAQM010000003">
    <property type="protein sequence ID" value="GAA1955666.1"/>
    <property type="molecule type" value="Genomic_DNA"/>
</dbReference>
<dbReference type="Gene3D" id="3.40.50.150">
    <property type="entry name" value="Vaccinia Virus protein VP39"/>
    <property type="match status" value="1"/>
</dbReference>
<dbReference type="SUPFAM" id="SSF53335">
    <property type="entry name" value="S-adenosyl-L-methionine-dependent methyltransferases"/>
    <property type="match status" value="1"/>
</dbReference>
<comment type="caution">
    <text evidence="2">The sequence shown here is derived from an EMBL/GenBank/DDBJ whole genome shotgun (WGS) entry which is preliminary data.</text>
</comment>
<evidence type="ECO:0000259" key="1">
    <source>
        <dbReference type="Pfam" id="PF08241"/>
    </source>
</evidence>
<dbReference type="InterPro" id="IPR029063">
    <property type="entry name" value="SAM-dependent_MTases_sf"/>
</dbReference>
<dbReference type="Proteomes" id="UP001499854">
    <property type="component" value="Unassembled WGS sequence"/>
</dbReference>
<name>A0ABN2QNI8_9ACTN</name>
<protein>
    <recommendedName>
        <fullName evidence="1">Methyltransferase type 11 domain-containing protein</fullName>
    </recommendedName>
</protein>
<dbReference type="Pfam" id="PF08241">
    <property type="entry name" value="Methyltransf_11"/>
    <property type="match status" value="1"/>
</dbReference>
<dbReference type="CDD" id="cd02440">
    <property type="entry name" value="AdoMet_MTases"/>
    <property type="match status" value="1"/>
</dbReference>
<dbReference type="PANTHER" id="PTHR43464:SF83">
    <property type="entry name" value="MALONYL-[ACYL-CARRIER PROTEIN] O-METHYLTRANSFERASE"/>
    <property type="match status" value="1"/>
</dbReference>
<accession>A0ABN2QNI8</accession>
<gene>
    <name evidence="2" type="ORF">GCM10009838_09200</name>
</gene>